<dbReference type="Gene3D" id="1.10.10.10">
    <property type="entry name" value="Winged helix-like DNA-binding domain superfamily/Winged helix DNA-binding domain"/>
    <property type="match status" value="1"/>
</dbReference>
<evidence type="ECO:0000313" key="7">
    <source>
        <dbReference type="Proteomes" id="UP001208771"/>
    </source>
</evidence>
<evidence type="ECO:0000313" key="6">
    <source>
        <dbReference type="EMBL" id="MCX8997042.1"/>
    </source>
</evidence>
<dbReference type="Gene3D" id="3.40.190.10">
    <property type="entry name" value="Periplasmic binding protein-like II"/>
    <property type="match status" value="2"/>
</dbReference>
<dbReference type="PANTHER" id="PTHR30126">
    <property type="entry name" value="HTH-TYPE TRANSCRIPTIONAL REGULATOR"/>
    <property type="match status" value="1"/>
</dbReference>
<keyword evidence="3" id="KW-0238">DNA-binding</keyword>
<organism evidence="6 7">
    <name type="scientific">Ectorhizobium quercum</name>
    <dbReference type="NCBI Taxonomy" id="2965071"/>
    <lineage>
        <taxon>Bacteria</taxon>
        <taxon>Pseudomonadati</taxon>
        <taxon>Pseudomonadota</taxon>
        <taxon>Alphaproteobacteria</taxon>
        <taxon>Hyphomicrobiales</taxon>
        <taxon>Rhizobiaceae</taxon>
        <taxon>Ectorhizobium</taxon>
    </lineage>
</organism>
<dbReference type="AlphaFoldDB" id="A0AAE3SUG2"/>
<dbReference type="GO" id="GO:0003700">
    <property type="term" value="F:DNA-binding transcription factor activity"/>
    <property type="evidence" value="ECO:0007669"/>
    <property type="project" value="InterPro"/>
</dbReference>
<evidence type="ECO:0000259" key="5">
    <source>
        <dbReference type="PROSITE" id="PS50931"/>
    </source>
</evidence>
<evidence type="ECO:0000256" key="2">
    <source>
        <dbReference type="ARBA" id="ARBA00023015"/>
    </source>
</evidence>
<keyword evidence="2" id="KW-0805">Transcription regulation</keyword>
<dbReference type="Proteomes" id="UP001208771">
    <property type="component" value="Unassembled WGS sequence"/>
</dbReference>
<gene>
    <name evidence="6" type="ORF">NOF55_07970</name>
</gene>
<protein>
    <submittedName>
        <fullName evidence="6">LysR family transcriptional regulator</fullName>
    </submittedName>
</protein>
<keyword evidence="4" id="KW-0804">Transcription</keyword>
<dbReference type="Pfam" id="PF03466">
    <property type="entry name" value="LysR_substrate"/>
    <property type="match status" value="1"/>
</dbReference>
<dbReference type="PANTHER" id="PTHR30126:SF39">
    <property type="entry name" value="HTH-TYPE TRANSCRIPTIONAL REGULATOR CYSL"/>
    <property type="match status" value="1"/>
</dbReference>
<dbReference type="PRINTS" id="PR00039">
    <property type="entry name" value="HTHLYSR"/>
</dbReference>
<dbReference type="Pfam" id="PF00126">
    <property type="entry name" value="HTH_1"/>
    <property type="match status" value="1"/>
</dbReference>
<dbReference type="InterPro" id="IPR005119">
    <property type="entry name" value="LysR_subst-bd"/>
</dbReference>
<dbReference type="InterPro" id="IPR036390">
    <property type="entry name" value="WH_DNA-bd_sf"/>
</dbReference>
<comment type="similarity">
    <text evidence="1">Belongs to the LysR transcriptional regulatory family.</text>
</comment>
<accession>A0AAE3SUG2</accession>
<reference evidence="6" key="1">
    <citation type="submission" date="2022-07" db="EMBL/GenBank/DDBJ databases">
        <title>Ectorhizobium quercum gen.nov., sp. nov.</title>
        <authorList>
            <person name="Ma T."/>
            <person name="Li Y."/>
        </authorList>
    </citation>
    <scope>NUCLEOTIDE SEQUENCE</scope>
    <source>
        <strain evidence="6">BDR2-2</strain>
    </source>
</reference>
<proteinExistence type="inferred from homology"/>
<dbReference type="GO" id="GO:0000976">
    <property type="term" value="F:transcription cis-regulatory region binding"/>
    <property type="evidence" value="ECO:0007669"/>
    <property type="project" value="TreeGrafter"/>
</dbReference>
<dbReference type="RefSeq" id="WP_306410811.1">
    <property type="nucleotide sequence ID" value="NZ_JANFPI010000002.1"/>
</dbReference>
<comment type="caution">
    <text evidence="6">The sequence shown here is derived from an EMBL/GenBank/DDBJ whole genome shotgun (WGS) entry which is preliminary data.</text>
</comment>
<dbReference type="PROSITE" id="PS50931">
    <property type="entry name" value="HTH_LYSR"/>
    <property type="match status" value="1"/>
</dbReference>
<keyword evidence="7" id="KW-1185">Reference proteome</keyword>
<feature type="domain" description="HTH lysR-type" evidence="5">
    <location>
        <begin position="4"/>
        <end position="61"/>
    </location>
</feature>
<evidence type="ECO:0000256" key="1">
    <source>
        <dbReference type="ARBA" id="ARBA00009437"/>
    </source>
</evidence>
<evidence type="ECO:0000256" key="3">
    <source>
        <dbReference type="ARBA" id="ARBA00023125"/>
    </source>
</evidence>
<dbReference type="FunFam" id="1.10.10.10:FF:000001">
    <property type="entry name" value="LysR family transcriptional regulator"/>
    <property type="match status" value="1"/>
</dbReference>
<name>A0AAE3SUG2_9HYPH</name>
<dbReference type="SUPFAM" id="SSF46785">
    <property type="entry name" value="Winged helix' DNA-binding domain"/>
    <property type="match status" value="1"/>
</dbReference>
<dbReference type="SUPFAM" id="SSF53850">
    <property type="entry name" value="Periplasmic binding protein-like II"/>
    <property type="match status" value="1"/>
</dbReference>
<dbReference type="InterPro" id="IPR000847">
    <property type="entry name" value="LysR_HTH_N"/>
</dbReference>
<dbReference type="EMBL" id="JANFPI010000002">
    <property type="protein sequence ID" value="MCX8997042.1"/>
    <property type="molecule type" value="Genomic_DNA"/>
</dbReference>
<dbReference type="CDD" id="cd05466">
    <property type="entry name" value="PBP2_LTTR_substrate"/>
    <property type="match status" value="1"/>
</dbReference>
<evidence type="ECO:0000256" key="4">
    <source>
        <dbReference type="ARBA" id="ARBA00023163"/>
    </source>
</evidence>
<sequence length="315" mass="33380">MRHPTLRQLRTFLAIVETASVSLAARAVGLTQPAASQQLRELERVLDVRLFDRAAGRFILTPAGRSLLEPAQRALAAADDAVASMLEHRSGETGRVRVGTGATACIYILPGVLHGSKQAMPGLNISVSIGNTADLLQRLEAGDLDIALVTMPRSVGPSLSATHLAFDPLVALLPEAARSHRRAIAPEELGTLPLILYETGGQSRAITDGWFQRAGVEPKPIMELGSVEAIKVLVAAGLGSTVLPGSALGVTPAGTVVVELQPPVDRELGYVMRREKIRDRGLRIFISELERAAPRIGEAFDLVRSAPAANGIVLA</sequence>
<dbReference type="InterPro" id="IPR036388">
    <property type="entry name" value="WH-like_DNA-bd_sf"/>
</dbReference>